<dbReference type="EMBL" id="JAUEII010000033">
    <property type="protein sequence ID" value="MDN0050341.1"/>
    <property type="molecule type" value="Genomic_DNA"/>
</dbReference>
<name>A0ABT7X8E5_9BACE</name>
<dbReference type="RefSeq" id="WP_270650806.1">
    <property type="nucleotide sequence ID" value="NZ_JAUEII010000033.1"/>
</dbReference>
<sequence>MNIDDIKNIDDFQVYSCTKNEQRYIYSDMVENATPIADCIDLFIVPGTRSMNNISLCTKLRFLSINNYNIGKKELSNLWNYKENLSTITHLYLWNTKLNDLSLLQLFPNLTHLMVAYIRKEDFSFDGIGYTPNLHTLCILSANKIVNMDFIPNDLKKQIKNLSLEYTSRLHSLKGIDGFENLERLYLFASTTESKKIVNLTTLSGLETLKKLKNIEFRYYDLDLEDVKTRLSSNPDLRIFKVNNINIPLTSQVSC</sequence>
<dbReference type="Gene3D" id="3.80.10.10">
    <property type="entry name" value="Ribonuclease Inhibitor"/>
    <property type="match status" value="1"/>
</dbReference>
<proteinExistence type="predicted"/>
<evidence type="ECO:0000313" key="2">
    <source>
        <dbReference type="Proteomes" id="UP001167871"/>
    </source>
</evidence>
<reference evidence="1" key="1">
    <citation type="submission" date="2023-06" db="EMBL/GenBank/DDBJ databases">
        <authorList>
            <person name="Zeman M."/>
            <person name="Kubasova T."/>
            <person name="Jahodarova E."/>
            <person name="Nykrynova M."/>
            <person name="Rychlik I."/>
        </authorList>
    </citation>
    <scope>NUCLEOTIDE SEQUENCE</scope>
    <source>
        <strain evidence="1">84_SSukc20</strain>
    </source>
</reference>
<comment type="caution">
    <text evidence="1">The sequence shown here is derived from an EMBL/GenBank/DDBJ whole genome shotgun (WGS) entry which is preliminary data.</text>
</comment>
<reference evidence="1" key="2">
    <citation type="submission" date="2024-05" db="EMBL/GenBank/DDBJ databases">
        <title>Identification and characterization of horizontal gene transfer across gut microbiota members of farm animals based on homology search.</title>
        <authorList>
            <person name="Schwarzerova J."/>
            <person name="Nykrynova M."/>
            <person name="Jureckova K."/>
            <person name="Cejkova D."/>
            <person name="Rychlik I."/>
        </authorList>
    </citation>
    <scope>NUCLEOTIDE SEQUENCE</scope>
    <source>
        <strain evidence="1">84_SSukc20</strain>
    </source>
</reference>
<protein>
    <recommendedName>
        <fullName evidence="3">Leucine-rich repeat domain-containing protein</fullName>
    </recommendedName>
</protein>
<keyword evidence="2" id="KW-1185">Reference proteome</keyword>
<gene>
    <name evidence="1" type="ORF">QVO10_13300</name>
</gene>
<dbReference type="InterPro" id="IPR032675">
    <property type="entry name" value="LRR_dom_sf"/>
</dbReference>
<evidence type="ECO:0008006" key="3">
    <source>
        <dbReference type="Google" id="ProtNLM"/>
    </source>
</evidence>
<dbReference type="Proteomes" id="UP001167871">
    <property type="component" value="Unassembled WGS sequence"/>
</dbReference>
<accession>A0ABT7X8E5</accession>
<evidence type="ECO:0000313" key="1">
    <source>
        <dbReference type="EMBL" id="MDN0050341.1"/>
    </source>
</evidence>
<organism evidence="1 2">
    <name type="scientific">Bacteroides gallinaceum</name>
    <dbReference type="NCBI Taxonomy" id="1462571"/>
    <lineage>
        <taxon>Bacteria</taxon>
        <taxon>Pseudomonadati</taxon>
        <taxon>Bacteroidota</taxon>
        <taxon>Bacteroidia</taxon>
        <taxon>Bacteroidales</taxon>
        <taxon>Bacteroidaceae</taxon>
        <taxon>Bacteroides</taxon>
    </lineage>
</organism>
<dbReference type="SUPFAM" id="SSF52058">
    <property type="entry name" value="L domain-like"/>
    <property type="match status" value="1"/>
</dbReference>